<keyword evidence="2" id="KW-1185">Reference proteome</keyword>
<gene>
    <name evidence="1" type="ORF">KGA66_25300</name>
</gene>
<sequence>MNDTMTILIGSDGEITTPRFAGLAEPDHPGGQLWHIRELIDSAVPHGVEAPGRSGLVFWFDGLAYGRARSVNVIGSVVVADTFELPLQVVCGPLLITGGSSPEPRALTSAGVREAFEFLDLEPVNQAVEG</sequence>
<proteinExistence type="predicted"/>
<reference evidence="1" key="1">
    <citation type="submission" date="2021-04" db="EMBL/GenBank/DDBJ databases">
        <title>Genome based classification of Actinospica acidithermotolerans sp. nov., an actinobacterium isolated from an Indonesian hot spring.</title>
        <authorList>
            <person name="Kusuma A.B."/>
            <person name="Putra K.E."/>
            <person name="Nafisah S."/>
            <person name="Loh J."/>
            <person name="Nouioui I."/>
            <person name="Goodfellow M."/>
        </authorList>
    </citation>
    <scope>NUCLEOTIDE SEQUENCE</scope>
    <source>
        <strain evidence="1">DSM 45618</strain>
    </source>
</reference>
<dbReference type="EMBL" id="JAGSXH010000144">
    <property type="protein sequence ID" value="MBS2966383.1"/>
    <property type="molecule type" value="Genomic_DNA"/>
</dbReference>
<accession>A0A8J8BEH3</accession>
<evidence type="ECO:0000313" key="2">
    <source>
        <dbReference type="Proteomes" id="UP000677913"/>
    </source>
</evidence>
<dbReference type="RefSeq" id="WP_211471400.1">
    <property type="nucleotide sequence ID" value="NZ_JAGSXH010000144.1"/>
</dbReference>
<organism evidence="1 2">
    <name type="scientific">Actinocrinis puniceicyclus</name>
    <dbReference type="NCBI Taxonomy" id="977794"/>
    <lineage>
        <taxon>Bacteria</taxon>
        <taxon>Bacillati</taxon>
        <taxon>Actinomycetota</taxon>
        <taxon>Actinomycetes</taxon>
        <taxon>Catenulisporales</taxon>
        <taxon>Actinospicaceae</taxon>
        <taxon>Actinocrinis</taxon>
    </lineage>
</organism>
<dbReference type="AlphaFoldDB" id="A0A8J8BEH3"/>
<comment type="caution">
    <text evidence="1">The sequence shown here is derived from an EMBL/GenBank/DDBJ whole genome shotgun (WGS) entry which is preliminary data.</text>
</comment>
<dbReference type="Proteomes" id="UP000677913">
    <property type="component" value="Unassembled WGS sequence"/>
</dbReference>
<name>A0A8J8BEH3_9ACTN</name>
<protein>
    <submittedName>
        <fullName evidence="1">Uncharacterized protein</fullName>
    </submittedName>
</protein>
<evidence type="ECO:0000313" key="1">
    <source>
        <dbReference type="EMBL" id="MBS2966383.1"/>
    </source>
</evidence>